<protein>
    <recommendedName>
        <fullName evidence="2">Antitoxin</fullName>
    </recommendedName>
</protein>
<evidence type="ECO:0000313" key="4">
    <source>
        <dbReference type="Proteomes" id="UP001361570"/>
    </source>
</evidence>
<sequence>MQTANVHQAKTQLSKLLDAAERGEEVVITRRGSGVTRFRLVPEVDRPRSLLGAMAGEIVFADDYDEADAEVLAMFEESINRPDET</sequence>
<name>A0ABU8DSZ0_9ACTN</name>
<evidence type="ECO:0000313" key="3">
    <source>
        <dbReference type="EMBL" id="MEI4271962.1"/>
    </source>
</evidence>
<gene>
    <name evidence="3" type="ORF">TEK04_09525</name>
</gene>
<dbReference type="SUPFAM" id="SSF143120">
    <property type="entry name" value="YefM-like"/>
    <property type="match status" value="1"/>
</dbReference>
<accession>A0ABU8DSZ0</accession>
<evidence type="ECO:0000256" key="1">
    <source>
        <dbReference type="ARBA" id="ARBA00009981"/>
    </source>
</evidence>
<reference evidence="3 4" key="1">
    <citation type="submission" date="2024-03" db="EMBL/GenBank/DDBJ databases">
        <title>Draft genome sequence of Klenkia sp. LSe6-5.</title>
        <authorList>
            <person name="Duangmal K."/>
            <person name="Chantavorakit T."/>
        </authorList>
    </citation>
    <scope>NUCLEOTIDE SEQUENCE [LARGE SCALE GENOMIC DNA]</scope>
    <source>
        <strain evidence="3 4">LSe6-5</strain>
    </source>
</reference>
<dbReference type="InterPro" id="IPR006442">
    <property type="entry name" value="Antitoxin_Phd/YefM"/>
</dbReference>
<dbReference type="Proteomes" id="UP001361570">
    <property type="component" value="Unassembled WGS sequence"/>
</dbReference>
<dbReference type="Pfam" id="PF02604">
    <property type="entry name" value="PhdYeFM_antitox"/>
    <property type="match status" value="1"/>
</dbReference>
<dbReference type="InterPro" id="IPR036165">
    <property type="entry name" value="YefM-like_sf"/>
</dbReference>
<dbReference type="EMBL" id="JBAPLU010000008">
    <property type="protein sequence ID" value="MEI4271962.1"/>
    <property type="molecule type" value="Genomic_DNA"/>
</dbReference>
<dbReference type="Gene3D" id="3.40.1620.10">
    <property type="entry name" value="YefM-like domain"/>
    <property type="match status" value="1"/>
</dbReference>
<proteinExistence type="inferred from homology"/>
<comment type="caution">
    <text evidence="3">The sequence shown here is derived from an EMBL/GenBank/DDBJ whole genome shotgun (WGS) entry which is preliminary data.</text>
</comment>
<comment type="similarity">
    <text evidence="1 2">Belongs to the phD/YefM antitoxin family.</text>
</comment>
<evidence type="ECO:0000256" key="2">
    <source>
        <dbReference type="RuleBase" id="RU362080"/>
    </source>
</evidence>
<comment type="function">
    <text evidence="2">Antitoxin component of a type II toxin-antitoxin (TA) system.</text>
</comment>
<dbReference type="NCBIfam" id="TIGR01552">
    <property type="entry name" value="phd_fam"/>
    <property type="match status" value="1"/>
</dbReference>
<keyword evidence="4" id="KW-1185">Reference proteome</keyword>
<organism evidence="3 4">
    <name type="scientific">Klenkia sesuvii</name>
    <dbReference type="NCBI Taxonomy" id="3103137"/>
    <lineage>
        <taxon>Bacteria</taxon>
        <taxon>Bacillati</taxon>
        <taxon>Actinomycetota</taxon>
        <taxon>Actinomycetes</taxon>
        <taxon>Geodermatophilales</taxon>
        <taxon>Geodermatophilaceae</taxon>
        <taxon>Klenkia</taxon>
    </lineage>
</organism>
<dbReference type="RefSeq" id="WP_336404100.1">
    <property type="nucleotide sequence ID" value="NZ_JBAPLU010000008.1"/>
</dbReference>